<evidence type="ECO:0000313" key="1">
    <source>
        <dbReference type="EMBL" id="CAE6438441.1"/>
    </source>
</evidence>
<evidence type="ECO:0000313" key="2">
    <source>
        <dbReference type="Proteomes" id="UP000663831"/>
    </source>
</evidence>
<proteinExistence type="predicted"/>
<dbReference type="AlphaFoldDB" id="A0A8H3AU74"/>
<name>A0A8H3AU74_9AGAM</name>
<gene>
    <name evidence="1" type="ORF">RDB_LOCUS51059</name>
</gene>
<dbReference type="SUPFAM" id="SSF52047">
    <property type="entry name" value="RNI-like"/>
    <property type="match status" value="1"/>
</dbReference>
<dbReference type="OrthoDB" id="3257096at2759"/>
<sequence>MASPAPSERAVLKVFGIPELAHFIYGIVKKRDYANLMQVCRRLFYNILPILWEKVSRPDMLVSMIPGGGMVSYESNRAWYTVMQLPGSLDLSRLSIYAPHVKQLTLRRMHVNAYDGWDRFLACTRSVDLLPNLEAIYFPAPRPFEISVVVDIDSVNWAIAFLSTSLRTLAGISFTDPNSVHHPHPIWLDLDSFNRVMTSIAQKSPRLCSLGVLPARVEFEPDHRGQVHGIKFACDSPEIYSSFLKLGNLASLSISAVLLCPEGLPIHLSLPRLESLSIFGQAIDHKAYCGRLHIPAKAFPALKHLQLNGLTWNTISSLCNAKSLITGLRSVEVMYPYDSTRGSQSIETFEQFSNVMPLLATHSRITTLALDDYQGEKISPKVLNVWRSLPLVSLYLGWSVSYSYSCNSDILCSILSCLPLLENLLLITGQPQRFEMKEMRKIVELLPRLRRIQLPVEWGGVAQVTGADLRPCQSKSTSLLRVSSNFFLGSSPEVAKPIARYLSILRPRAPVVFELSQYPDDDDERPWPSKLINAELARLWLKQHELGTRKEVPE</sequence>
<reference evidence="1" key="1">
    <citation type="submission" date="2021-01" db="EMBL/GenBank/DDBJ databases">
        <authorList>
            <person name="Kaushik A."/>
        </authorList>
    </citation>
    <scope>NUCLEOTIDE SEQUENCE</scope>
    <source>
        <strain evidence="1">AG3-1AP</strain>
    </source>
</reference>
<protein>
    <submittedName>
        <fullName evidence="1">Uncharacterized protein</fullName>
    </submittedName>
</protein>
<accession>A0A8H3AU74</accession>
<comment type="caution">
    <text evidence="1">The sequence shown here is derived from an EMBL/GenBank/DDBJ whole genome shotgun (WGS) entry which is preliminary data.</text>
</comment>
<dbReference type="Proteomes" id="UP000663831">
    <property type="component" value="Unassembled WGS sequence"/>
</dbReference>
<dbReference type="EMBL" id="CAJMWV010001479">
    <property type="protein sequence ID" value="CAE6438441.1"/>
    <property type="molecule type" value="Genomic_DNA"/>
</dbReference>
<organism evidence="1 2">
    <name type="scientific">Rhizoctonia solani</name>
    <dbReference type="NCBI Taxonomy" id="456999"/>
    <lineage>
        <taxon>Eukaryota</taxon>
        <taxon>Fungi</taxon>
        <taxon>Dikarya</taxon>
        <taxon>Basidiomycota</taxon>
        <taxon>Agaricomycotina</taxon>
        <taxon>Agaricomycetes</taxon>
        <taxon>Cantharellales</taxon>
        <taxon>Ceratobasidiaceae</taxon>
        <taxon>Rhizoctonia</taxon>
    </lineage>
</organism>
<dbReference type="InterPro" id="IPR032675">
    <property type="entry name" value="LRR_dom_sf"/>
</dbReference>
<dbReference type="Gene3D" id="3.80.10.10">
    <property type="entry name" value="Ribonuclease Inhibitor"/>
    <property type="match status" value="1"/>
</dbReference>